<feature type="signal peptide" evidence="1">
    <location>
        <begin position="1"/>
        <end position="24"/>
    </location>
</feature>
<evidence type="ECO:0000259" key="2">
    <source>
        <dbReference type="Pfam" id="PF07969"/>
    </source>
</evidence>
<gene>
    <name evidence="3" type="ORF">MTCD1_01844</name>
</gene>
<dbReference type="PANTHER" id="PTHR22642:SF2">
    <property type="entry name" value="PROTEIN LONG AFTER FAR-RED 3"/>
    <property type="match status" value="1"/>
</dbReference>
<name>A0ABQ0MV39_9GAMM</name>
<accession>A0ABQ0MV39</accession>
<dbReference type="CDD" id="cd01300">
    <property type="entry name" value="YtcJ_like"/>
    <property type="match status" value="1"/>
</dbReference>
<dbReference type="InterPro" id="IPR032466">
    <property type="entry name" value="Metal_Hydrolase"/>
</dbReference>
<dbReference type="SUPFAM" id="SSF51556">
    <property type="entry name" value="Metallo-dependent hydrolases"/>
    <property type="match status" value="1"/>
</dbReference>
<feature type="domain" description="Amidohydrolase 3" evidence="2">
    <location>
        <begin position="73"/>
        <end position="551"/>
    </location>
</feature>
<evidence type="ECO:0000256" key="1">
    <source>
        <dbReference type="SAM" id="SignalP"/>
    </source>
</evidence>
<dbReference type="Proteomes" id="UP000197068">
    <property type="component" value="Unassembled WGS sequence"/>
</dbReference>
<dbReference type="Gene3D" id="3.10.310.70">
    <property type="match status" value="1"/>
</dbReference>
<dbReference type="InterPro" id="IPR013108">
    <property type="entry name" value="Amidohydro_3"/>
</dbReference>
<evidence type="ECO:0000313" key="3">
    <source>
        <dbReference type="EMBL" id="GAW96230.1"/>
    </source>
</evidence>
<organism evidence="3 4">
    <name type="scientific">Colwellia marinimaniae</name>
    <dbReference type="NCBI Taxonomy" id="1513592"/>
    <lineage>
        <taxon>Bacteria</taxon>
        <taxon>Pseudomonadati</taxon>
        <taxon>Pseudomonadota</taxon>
        <taxon>Gammaproteobacteria</taxon>
        <taxon>Alteromonadales</taxon>
        <taxon>Colwelliaceae</taxon>
        <taxon>Colwellia</taxon>
    </lineage>
</organism>
<evidence type="ECO:0000313" key="4">
    <source>
        <dbReference type="Proteomes" id="UP000197068"/>
    </source>
</evidence>
<dbReference type="Gene3D" id="2.30.40.10">
    <property type="entry name" value="Urease, subunit C, domain 1"/>
    <property type="match status" value="1"/>
</dbReference>
<protein>
    <submittedName>
        <fullName evidence="3">Amidohydrolase</fullName>
    </submittedName>
</protein>
<dbReference type="InterPro" id="IPR011059">
    <property type="entry name" value="Metal-dep_hydrolase_composite"/>
</dbReference>
<keyword evidence="4" id="KW-1185">Reference proteome</keyword>
<proteinExistence type="predicted"/>
<sequence>MKKLQVISVISAITSLLIATPLMAQTTIIKNVNGYTLSGETLIKFSAISFTNDTINKTYQPGETIDIANDVVVIDGHGQTMLPGLIDAHGHVLGYGHSLLRVDLVNSASEADAVNRTIVYAKDNPSLSWVLGRGWNQVQWLNNSYPSAKSLDKAFPDKPVWLKRVDGHAGWANSKAMALAGITAASKAPAGGEIIRDEKGQPTGVFIDNAMELITASIAPPSRSEDKLALTKAMHSLASLGLTSVHDAGIDQNNINLYKELASENNMTIRINGMLYLPSENWQQQLAQGPFKTHDDMFIFNSVKIQADGALGSRGASLINDYSDHAGHKGLLLHDKETLQHYIDFAMNAGFQVNTHAIGDNANKLILDLYQQAIAKSNTKSLRHRIEHAQVLRLVDIPRFASLNVIASMQATHATSDKNMAVTRLGEQRILGAYAWRKLLDSNAVIAAGSDFPVESPNPFYGLHAAITRQDHNNSPQGGWYGEQKMTPVEALRSFTLDAAYAAHQEKLIGSLEAGKKADFILLSDDIFTMPASQIWQSQVLQTWVAGKKVFSLAEPSVAK</sequence>
<dbReference type="InterPro" id="IPR033932">
    <property type="entry name" value="YtcJ-like"/>
</dbReference>
<comment type="caution">
    <text evidence="3">The sequence shown here is derived from an EMBL/GenBank/DDBJ whole genome shotgun (WGS) entry which is preliminary data.</text>
</comment>
<reference evidence="3 4" key="1">
    <citation type="submission" date="2017-06" db="EMBL/GenBank/DDBJ databases">
        <title>Whole Genome Sequences of Colwellia marinimaniae MTCD1.</title>
        <authorList>
            <person name="Kusumoto H."/>
            <person name="Inoue M."/>
            <person name="Tanikawa K."/>
            <person name="Maeji H."/>
            <person name="Cameron J.H."/>
            <person name="Bartlett D.H."/>
        </authorList>
    </citation>
    <scope>NUCLEOTIDE SEQUENCE [LARGE SCALE GENOMIC DNA]</scope>
    <source>
        <strain evidence="3 4">MTCD1</strain>
    </source>
</reference>
<keyword evidence="1" id="KW-0732">Signal</keyword>
<dbReference type="Gene3D" id="3.20.20.140">
    <property type="entry name" value="Metal-dependent hydrolases"/>
    <property type="match status" value="1"/>
</dbReference>
<dbReference type="EMBL" id="BDQM01000012">
    <property type="protein sequence ID" value="GAW96230.1"/>
    <property type="molecule type" value="Genomic_DNA"/>
</dbReference>
<dbReference type="Pfam" id="PF07969">
    <property type="entry name" value="Amidohydro_3"/>
    <property type="match status" value="1"/>
</dbReference>
<dbReference type="SUPFAM" id="SSF51338">
    <property type="entry name" value="Composite domain of metallo-dependent hydrolases"/>
    <property type="match status" value="1"/>
</dbReference>
<feature type="chain" id="PRO_5047520608" evidence="1">
    <location>
        <begin position="25"/>
        <end position="560"/>
    </location>
</feature>
<dbReference type="PANTHER" id="PTHR22642">
    <property type="entry name" value="IMIDAZOLONEPROPIONASE"/>
    <property type="match status" value="1"/>
</dbReference>
<dbReference type="RefSeq" id="WP_057180867.1">
    <property type="nucleotide sequence ID" value="NZ_BDQM01000012.1"/>
</dbReference>